<organism evidence="2 3">
    <name type="scientific">Gossypium darwinii</name>
    <name type="common">Darwin's cotton</name>
    <name type="synonym">Gossypium barbadense var. darwinii</name>
    <dbReference type="NCBI Taxonomy" id="34276"/>
    <lineage>
        <taxon>Eukaryota</taxon>
        <taxon>Viridiplantae</taxon>
        <taxon>Streptophyta</taxon>
        <taxon>Embryophyta</taxon>
        <taxon>Tracheophyta</taxon>
        <taxon>Spermatophyta</taxon>
        <taxon>Magnoliopsida</taxon>
        <taxon>eudicotyledons</taxon>
        <taxon>Gunneridae</taxon>
        <taxon>Pentapetalae</taxon>
        <taxon>rosids</taxon>
        <taxon>malvids</taxon>
        <taxon>Malvales</taxon>
        <taxon>Malvaceae</taxon>
        <taxon>Malvoideae</taxon>
        <taxon>Gossypium</taxon>
    </lineage>
</organism>
<gene>
    <name evidence="2" type="ORF">ES288_D03G138400v1</name>
</gene>
<protein>
    <submittedName>
        <fullName evidence="2">Uncharacterized protein</fullName>
    </submittedName>
</protein>
<name>A0A5D2D5R2_GOSDA</name>
<evidence type="ECO:0000313" key="3">
    <source>
        <dbReference type="Proteomes" id="UP000323506"/>
    </source>
</evidence>
<evidence type="ECO:0000256" key="1">
    <source>
        <dbReference type="SAM" id="MobiDB-lite"/>
    </source>
</evidence>
<reference evidence="2 3" key="1">
    <citation type="submission" date="2019-06" db="EMBL/GenBank/DDBJ databases">
        <title>WGS assembly of Gossypium darwinii.</title>
        <authorList>
            <person name="Chen Z.J."/>
            <person name="Sreedasyam A."/>
            <person name="Ando A."/>
            <person name="Song Q."/>
            <person name="De L."/>
            <person name="Hulse-Kemp A."/>
            <person name="Ding M."/>
            <person name="Ye W."/>
            <person name="Kirkbride R."/>
            <person name="Jenkins J."/>
            <person name="Plott C."/>
            <person name="Lovell J."/>
            <person name="Lin Y.-M."/>
            <person name="Vaughn R."/>
            <person name="Liu B."/>
            <person name="Li W."/>
            <person name="Simpson S."/>
            <person name="Scheffler B."/>
            <person name="Saski C."/>
            <person name="Grover C."/>
            <person name="Hu G."/>
            <person name="Conover J."/>
            <person name="Carlson J."/>
            <person name="Shu S."/>
            <person name="Boston L."/>
            <person name="Williams M."/>
            <person name="Peterson D."/>
            <person name="Mcgee K."/>
            <person name="Jones D."/>
            <person name="Wendel J."/>
            <person name="Stelly D."/>
            <person name="Grimwood J."/>
            <person name="Schmutz J."/>
        </authorList>
    </citation>
    <scope>NUCLEOTIDE SEQUENCE [LARGE SCALE GENOMIC DNA]</scope>
    <source>
        <strain evidence="2">1808015.09</strain>
    </source>
</reference>
<accession>A0A5D2D5R2</accession>
<dbReference type="EMBL" id="CM017703">
    <property type="protein sequence ID" value="TYG76742.1"/>
    <property type="molecule type" value="Genomic_DNA"/>
</dbReference>
<dbReference type="Proteomes" id="UP000323506">
    <property type="component" value="Chromosome D03"/>
</dbReference>
<dbReference type="AlphaFoldDB" id="A0A5D2D5R2"/>
<feature type="region of interest" description="Disordered" evidence="1">
    <location>
        <begin position="1"/>
        <end position="66"/>
    </location>
</feature>
<proteinExistence type="predicted"/>
<evidence type="ECO:0000313" key="2">
    <source>
        <dbReference type="EMBL" id="TYG76744.1"/>
    </source>
</evidence>
<keyword evidence="3" id="KW-1185">Reference proteome</keyword>
<dbReference type="EMBL" id="CM017703">
    <property type="protein sequence ID" value="TYG76744.1"/>
    <property type="molecule type" value="Genomic_DNA"/>
</dbReference>
<dbReference type="EMBL" id="CM017703">
    <property type="protein sequence ID" value="TYG76743.1"/>
    <property type="molecule type" value="Genomic_DNA"/>
</dbReference>
<sequence>MGEKNPPKRSTGGREEEKIYRRNNDKNQSHNKDKQKYTEKKKINSSVVEKRNKEPETSSVEKKNKESRKVLLHVKAHLRCNKERSLHLYHFHFSFSKNTLLFSLRYLLCPIFAPMLHRLIKIPSSIFLLANGDTSPTRQICFFLFIPSVASM</sequence>